<dbReference type="GO" id="GO:0005524">
    <property type="term" value="F:ATP binding"/>
    <property type="evidence" value="ECO:0007669"/>
    <property type="project" value="UniProtKB-KW"/>
</dbReference>
<evidence type="ECO:0000259" key="6">
    <source>
        <dbReference type="Pfam" id="PF18765"/>
    </source>
</evidence>
<dbReference type="Gene3D" id="3.30.460.10">
    <property type="entry name" value="Beta Polymerase, domain 2"/>
    <property type="match status" value="1"/>
</dbReference>
<keyword evidence="4" id="KW-0547">Nucleotide-binding</keyword>
<reference evidence="8" key="1">
    <citation type="submission" date="2016-10" db="EMBL/GenBank/DDBJ databases">
        <authorList>
            <person name="Varghese N."/>
            <person name="Submissions S."/>
        </authorList>
    </citation>
    <scope>NUCLEOTIDE SEQUENCE [LARGE SCALE GENOMIC DNA]</scope>
    <source>
        <strain evidence="8">BL9</strain>
    </source>
</reference>
<evidence type="ECO:0000259" key="5">
    <source>
        <dbReference type="Pfam" id="PF13427"/>
    </source>
</evidence>
<evidence type="ECO:0000256" key="4">
    <source>
        <dbReference type="PIRNR" id="PIRNR000819"/>
    </source>
</evidence>
<organism evidence="7 8">
    <name type="scientific">Paenibacillus polysaccharolyticus</name>
    <dbReference type="NCBI Taxonomy" id="582692"/>
    <lineage>
        <taxon>Bacteria</taxon>
        <taxon>Bacillati</taxon>
        <taxon>Bacillota</taxon>
        <taxon>Bacilli</taxon>
        <taxon>Bacillales</taxon>
        <taxon>Paenibacillaceae</taxon>
        <taxon>Paenibacillus</taxon>
    </lineage>
</organism>
<keyword evidence="4 7" id="KW-0548">Nucleotidyltransferase</keyword>
<keyword evidence="4" id="KW-0067">ATP-binding</keyword>
<dbReference type="PIRSF" id="PIRSF000819">
    <property type="entry name" value="Streptomycin_3-adenylyltransf"/>
    <property type="match status" value="1"/>
</dbReference>
<dbReference type="Pfam" id="PF18765">
    <property type="entry name" value="Polbeta"/>
    <property type="match status" value="1"/>
</dbReference>
<evidence type="ECO:0000313" key="8">
    <source>
        <dbReference type="Proteomes" id="UP000198538"/>
    </source>
</evidence>
<dbReference type="Pfam" id="PF13427">
    <property type="entry name" value="AadA_C"/>
    <property type="match status" value="1"/>
</dbReference>
<evidence type="ECO:0000313" key="7">
    <source>
        <dbReference type="EMBL" id="SCY89047.1"/>
    </source>
</evidence>
<dbReference type="PROSITE" id="PS51257">
    <property type="entry name" value="PROKAR_LIPOPROTEIN"/>
    <property type="match status" value="1"/>
</dbReference>
<feature type="domain" description="Adenylyltransferase AadA C-terminal" evidence="5">
    <location>
        <begin position="146"/>
        <end position="246"/>
    </location>
</feature>
<dbReference type="AlphaFoldDB" id="A0A1G5JL48"/>
<dbReference type="RefSeq" id="WP_090922051.1">
    <property type="nucleotide sequence ID" value="NZ_FMVM01000011.1"/>
</dbReference>
<comment type="catalytic activity">
    <reaction evidence="3 4">
        <text>spectinomycin + ATP = 9-O-adenylylspectinomycin + diphosphate</text>
        <dbReference type="Rhea" id="RHEA:63228"/>
        <dbReference type="ChEBI" id="CHEBI:30616"/>
        <dbReference type="ChEBI" id="CHEBI:33019"/>
        <dbReference type="ChEBI" id="CHEBI:146260"/>
        <dbReference type="ChEBI" id="CHEBI:146261"/>
    </reaction>
</comment>
<dbReference type="GO" id="GO:0046677">
    <property type="term" value="P:response to antibiotic"/>
    <property type="evidence" value="ECO:0007669"/>
    <property type="project" value="UniProtKB-KW"/>
</dbReference>
<keyword evidence="1 4" id="KW-0808">Transferase</keyword>
<evidence type="ECO:0000256" key="2">
    <source>
        <dbReference type="ARBA" id="ARBA00023251"/>
    </source>
</evidence>
<evidence type="ECO:0000256" key="1">
    <source>
        <dbReference type="ARBA" id="ARBA00022679"/>
    </source>
</evidence>
<dbReference type="InterPro" id="IPR043519">
    <property type="entry name" value="NT_sf"/>
</dbReference>
<accession>A0A1G5JL48</accession>
<dbReference type="InterPro" id="IPR025184">
    <property type="entry name" value="AadA_C"/>
</dbReference>
<dbReference type="GO" id="GO:0070566">
    <property type="term" value="F:adenylyltransferase activity"/>
    <property type="evidence" value="ECO:0007669"/>
    <property type="project" value="InterPro"/>
</dbReference>
<feature type="domain" description="Polymerase beta nucleotidyltransferase" evidence="6">
    <location>
        <begin position="11"/>
        <end position="69"/>
    </location>
</feature>
<dbReference type="InterPro" id="IPR024172">
    <property type="entry name" value="AadA/Aad9"/>
</dbReference>
<dbReference type="EMBL" id="FMVM01000011">
    <property type="protein sequence ID" value="SCY89047.1"/>
    <property type="molecule type" value="Genomic_DNA"/>
</dbReference>
<keyword evidence="2 4" id="KW-0046">Antibiotic resistance</keyword>
<dbReference type="Proteomes" id="UP000198538">
    <property type="component" value="Unassembled WGS sequence"/>
</dbReference>
<evidence type="ECO:0000256" key="3">
    <source>
        <dbReference type="ARBA" id="ARBA00047831"/>
    </source>
</evidence>
<protein>
    <recommendedName>
        <fullName evidence="4">Spectinomycin 9-adenylyltransferase</fullName>
    </recommendedName>
</protein>
<dbReference type="STRING" id="582692.SAMN05720606_111145"/>
<sequence>MNEKTILSRLIEVLKEELTDALTGVYLHGSMAMGCFHPLQSDIDILVVCREKRSSESYRRIADQLIRIEDEMHIPKGFEISIVLELAVTRGQYPTPFEFHYSAYHREKYRNDPDYLCGGHEDPDVVAHMAVIYDRGIVLYGKPIKELFQPANREHVIHSIASDANSALEEIVDNPVYYVLSLSRVLLYIQESVIYSKREAGERAVAEAMPEHQELISQCLAKYNGERESVNVEHTRLRDYAEYMLKQIQEAMQA</sequence>
<name>A0A1G5JL48_9BACL</name>
<dbReference type="SUPFAM" id="SSF81301">
    <property type="entry name" value="Nucleotidyltransferase"/>
    <property type="match status" value="1"/>
</dbReference>
<proteinExistence type="predicted"/>
<keyword evidence="8" id="KW-1185">Reference proteome</keyword>
<dbReference type="InterPro" id="IPR041633">
    <property type="entry name" value="Polbeta"/>
</dbReference>
<dbReference type="CDD" id="cd05403">
    <property type="entry name" value="NT_KNTase_like"/>
    <property type="match status" value="1"/>
</dbReference>
<gene>
    <name evidence="7" type="ORF">SAMN05720606_111145</name>
</gene>